<evidence type="ECO:0000313" key="4">
    <source>
        <dbReference type="Proteomes" id="UP000032633"/>
    </source>
</evidence>
<protein>
    <recommendedName>
        <fullName evidence="5">ABC transporter substrate-binding protein</fullName>
    </recommendedName>
</protein>
<keyword evidence="4" id="KW-1185">Reference proteome</keyword>
<name>A0A0D5NRU5_9BACL</name>
<dbReference type="PATRIC" id="fig|1126833.4.peg.2867"/>
<dbReference type="Gene3D" id="3.40.190.10">
    <property type="entry name" value="Periplasmic binding protein-like II"/>
    <property type="match status" value="2"/>
</dbReference>
<dbReference type="Proteomes" id="UP000032633">
    <property type="component" value="Chromosome"/>
</dbReference>
<keyword evidence="1" id="KW-0732">Signal</keyword>
<dbReference type="PANTHER" id="PTHR30006">
    <property type="entry name" value="THIAMINE-BINDING PERIPLASMIC PROTEIN-RELATED"/>
    <property type="match status" value="1"/>
</dbReference>
<dbReference type="STRING" id="1126833.VN24_13155"/>
<dbReference type="AlphaFoldDB" id="A0A0D5NRU5"/>
<evidence type="ECO:0000256" key="1">
    <source>
        <dbReference type="ARBA" id="ARBA00022729"/>
    </source>
</evidence>
<dbReference type="SUPFAM" id="SSF53850">
    <property type="entry name" value="Periplasmic binding protein-like II"/>
    <property type="match status" value="1"/>
</dbReference>
<proteinExistence type="predicted"/>
<dbReference type="PANTHER" id="PTHR30006:SF2">
    <property type="entry name" value="ABC TRANSPORTER SUBSTRATE-BINDING PROTEIN"/>
    <property type="match status" value="1"/>
</dbReference>
<dbReference type="GO" id="GO:0030975">
    <property type="term" value="F:thiamine binding"/>
    <property type="evidence" value="ECO:0007669"/>
    <property type="project" value="TreeGrafter"/>
</dbReference>
<dbReference type="HOGENOM" id="CLU_026974_4_1_9"/>
<dbReference type="GO" id="GO:0030288">
    <property type="term" value="C:outer membrane-bounded periplasmic space"/>
    <property type="evidence" value="ECO:0007669"/>
    <property type="project" value="TreeGrafter"/>
</dbReference>
<feature type="region of interest" description="Disordered" evidence="2">
    <location>
        <begin position="1"/>
        <end position="33"/>
    </location>
</feature>
<evidence type="ECO:0000313" key="3">
    <source>
        <dbReference type="EMBL" id="AJY77702.1"/>
    </source>
</evidence>
<gene>
    <name evidence="3" type="ORF">VN24_13155</name>
</gene>
<dbReference type="Pfam" id="PF13343">
    <property type="entry name" value="SBP_bac_6"/>
    <property type="match status" value="1"/>
</dbReference>
<dbReference type="GO" id="GO:0015888">
    <property type="term" value="P:thiamine transport"/>
    <property type="evidence" value="ECO:0007669"/>
    <property type="project" value="TreeGrafter"/>
</dbReference>
<sequence length="353" mass="37658">MAGCGNNGNNANGGNTSSPSSSSAEPAATPSAAASPGKLVVTSFGGAYEETQKQFIKEFEQEYNAKVEVVTLYSADALAKIRAEKGNQSIDVVQFSGGQEAVAAKEDLIMKLDSTKLTNLNSLYNSALDSNGYAPAYAFDALGIIYNEEEIKTPPTSWKDLWNPDYKGSVGLIDISNSFGLQFILAAAKMNGGDESNIQPGLDEIKKLIPSAAAIVKSTPEVGNLFAQGEVTIAAYDAGYAFTFRKQGQPIKFVSPVEGAIGTFISAQVVNGSQNADLAAKFVDFLLRADIQKRFAEANGYAPTNKSVELSADLQAVMPYGEEAVNKMVRLNSDLVNTNKATWTEQWNKLISK</sequence>
<accession>A0A0D5NRU5</accession>
<dbReference type="KEGG" id="pbj:VN24_13155"/>
<evidence type="ECO:0008006" key="5">
    <source>
        <dbReference type="Google" id="ProtNLM"/>
    </source>
</evidence>
<organism evidence="3 4">
    <name type="scientific">Paenibacillus beijingensis</name>
    <dbReference type="NCBI Taxonomy" id="1126833"/>
    <lineage>
        <taxon>Bacteria</taxon>
        <taxon>Bacillati</taxon>
        <taxon>Bacillota</taxon>
        <taxon>Bacilli</taxon>
        <taxon>Bacillales</taxon>
        <taxon>Paenibacillaceae</taxon>
        <taxon>Paenibacillus</taxon>
    </lineage>
</organism>
<dbReference type="CDD" id="cd13589">
    <property type="entry name" value="PBP2_polyamine_RpCGA009"/>
    <property type="match status" value="1"/>
</dbReference>
<dbReference type="EMBL" id="CP011058">
    <property type="protein sequence ID" value="AJY77702.1"/>
    <property type="molecule type" value="Genomic_DNA"/>
</dbReference>
<reference evidence="3 4" key="1">
    <citation type="journal article" date="2015" name="J. Biotechnol.">
        <title>Complete genome sequence of Paenibacillus beijingensis 7188(T) (=DSM 24997(T)), a novel rhizobacterium from jujube garden soil.</title>
        <authorList>
            <person name="Kwak Y."/>
            <person name="Shin J.H."/>
        </authorList>
    </citation>
    <scope>NUCLEOTIDE SEQUENCE [LARGE SCALE GENOMIC DNA]</scope>
    <source>
        <strain evidence="3 4">DSM 24997</strain>
    </source>
</reference>
<evidence type="ECO:0000256" key="2">
    <source>
        <dbReference type="SAM" id="MobiDB-lite"/>
    </source>
</evidence>
<reference evidence="4" key="2">
    <citation type="submission" date="2015-03" db="EMBL/GenBank/DDBJ databases">
        <title>Genome sequence of Paenibacillus beijingensis strain DSM 24997T.</title>
        <authorList>
            <person name="Kwak Y."/>
            <person name="Shin J.-H."/>
        </authorList>
    </citation>
    <scope>NUCLEOTIDE SEQUENCE [LARGE SCALE GENOMIC DNA]</scope>
    <source>
        <strain evidence="4">DSM 24997</strain>
    </source>
</reference>
<dbReference type="GO" id="GO:0030976">
    <property type="term" value="F:thiamine pyrophosphate binding"/>
    <property type="evidence" value="ECO:0007669"/>
    <property type="project" value="TreeGrafter"/>
</dbReference>